<dbReference type="InterPro" id="IPR011856">
    <property type="entry name" value="tRNA_endonuc-like_dom_sf"/>
</dbReference>
<dbReference type="Pfam" id="PF02021">
    <property type="entry name" value="UPF0102"/>
    <property type="match status" value="1"/>
</dbReference>
<reference evidence="5" key="1">
    <citation type="journal article" date="2019" name="Int. J. Syst. Evol. Microbiol.">
        <title>The Global Catalogue of Microorganisms (GCM) 10K type strain sequencing project: providing services to taxonomists for standard genome sequencing and annotation.</title>
        <authorList>
            <consortium name="The Broad Institute Genomics Platform"/>
            <consortium name="The Broad Institute Genome Sequencing Center for Infectious Disease"/>
            <person name="Wu L."/>
            <person name="Ma J."/>
        </authorList>
    </citation>
    <scope>NUCLEOTIDE SEQUENCE [LARGE SCALE GENOMIC DNA]</scope>
    <source>
        <strain evidence="5">CCUG 62953</strain>
    </source>
</reference>
<dbReference type="RefSeq" id="WP_386806266.1">
    <property type="nucleotide sequence ID" value="NZ_JBHTMU010000063.1"/>
</dbReference>
<evidence type="ECO:0000256" key="3">
    <source>
        <dbReference type="SAM" id="MobiDB-lite"/>
    </source>
</evidence>
<organism evidence="4 5">
    <name type="scientific">Litorisediminicola beolgyonensis</name>
    <dbReference type="NCBI Taxonomy" id="1173614"/>
    <lineage>
        <taxon>Bacteria</taxon>
        <taxon>Pseudomonadati</taxon>
        <taxon>Pseudomonadota</taxon>
        <taxon>Alphaproteobacteria</taxon>
        <taxon>Rhodobacterales</taxon>
        <taxon>Paracoccaceae</taxon>
        <taxon>Litorisediminicola</taxon>
    </lineage>
</organism>
<sequence>MSRIDRDWQGSAVTARSDAGRTGYHAGRSAEGMVARDYARRGYPLAADRWRGEGGEIDLILRDGDGLIFVEVKKSRSFARAALRLGRPQQRRICAAAEEFAATEPRGSLTEMRFDLAVVNAQGEIHILENAFGA</sequence>
<accession>A0ABW3ZNK2</accession>
<dbReference type="Proteomes" id="UP001597135">
    <property type="component" value="Unassembled WGS sequence"/>
</dbReference>
<dbReference type="Gene3D" id="3.40.1350.10">
    <property type="match status" value="1"/>
</dbReference>
<proteinExistence type="inferred from homology"/>
<dbReference type="InterPro" id="IPR011335">
    <property type="entry name" value="Restrct_endonuc-II-like"/>
</dbReference>
<comment type="caution">
    <text evidence="4">The sequence shown here is derived from an EMBL/GenBank/DDBJ whole genome shotgun (WGS) entry which is preliminary data.</text>
</comment>
<keyword evidence="5" id="KW-1185">Reference proteome</keyword>
<dbReference type="InterPro" id="IPR003509">
    <property type="entry name" value="UPF0102_YraN-like"/>
</dbReference>
<dbReference type="EMBL" id="JBHTMU010000063">
    <property type="protein sequence ID" value="MFD1344690.1"/>
    <property type="molecule type" value="Genomic_DNA"/>
</dbReference>
<name>A0ABW3ZNK2_9RHOB</name>
<protein>
    <recommendedName>
        <fullName evidence="2">UPF0102 protein ACFQ4E_19840</fullName>
    </recommendedName>
</protein>
<evidence type="ECO:0000313" key="5">
    <source>
        <dbReference type="Proteomes" id="UP001597135"/>
    </source>
</evidence>
<dbReference type="PANTHER" id="PTHR34039:SF1">
    <property type="entry name" value="UPF0102 PROTEIN YRAN"/>
    <property type="match status" value="1"/>
</dbReference>
<comment type="similarity">
    <text evidence="1 2">Belongs to the UPF0102 family.</text>
</comment>
<evidence type="ECO:0000256" key="1">
    <source>
        <dbReference type="ARBA" id="ARBA00006738"/>
    </source>
</evidence>
<dbReference type="SUPFAM" id="SSF52980">
    <property type="entry name" value="Restriction endonuclease-like"/>
    <property type="match status" value="1"/>
</dbReference>
<feature type="region of interest" description="Disordered" evidence="3">
    <location>
        <begin position="1"/>
        <end position="24"/>
    </location>
</feature>
<dbReference type="HAMAP" id="MF_00048">
    <property type="entry name" value="UPF0102"/>
    <property type="match status" value="1"/>
</dbReference>
<evidence type="ECO:0000313" key="4">
    <source>
        <dbReference type="EMBL" id="MFD1344690.1"/>
    </source>
</evidence>
<evidence type="ECO:0000256" key="2">
    <source>
        <dbReference type="HAMAP-Rule" id="MF_00048"/>
    </source>
</evidence>
<dbReference type="PANTHER" id="PTHR34039">
    <property type="entry name" value="UPF0102 PROTEIN YRAN"/>
    <property type="match status" value="1"/>
</dbReference>
<gene>
    <name evidence="4" type="ORF">ACFQ4E_19840</name>
</gene>